<evidence type="ECO:0000313" key="3">
    <source>
        <dbReference type="Proteomes" id="UP000203549"/>
    </source>
</evidence>
<dbReference type="RefSeq" id="YP_004376301.1">
    <property type="nucleotide sequence ID" value="NC_015398.1"/>
</dbReference>
<feature type="compositionally biased region" description="Acidic residues" evidence="1">
    <location>
        <begin position="44"/>
        <end position="70"/>
    </location>
</feature>
<dbReference type="EMBL" id="HQ116624">
    <property type="protein sequence ID" value="AEB00381.1"/>
    <property type="molecule type" value="Genomic_DNA"/>
</dbReference>
<dbReference type="OrthoDB" id="38848at10239"/>
<keyword evidence="3" id="KW-1185">Reference proteome</keyword>
<reference evidence="2 3" key="1">
    <citation type="journal article" date="2011" name="Arch. Virol.">
        <title>Genomic sequencing and analysis of Clostera anachoreta granulovirus.</title>
        <authorList>
            <person name="Liang Z."/>
            <person name="Zhang X."/>
            <person name="Yin X."/>
            <person name="Cao S."/>
            <person name="Xu F."/>
        </authorList>
    </citation>
    <scope>NUCLEOTIDE SEQUENCE [LARGE SCALE GENOMIC DNA]</scope>
    <source>
        <strain evidence="2">ClanGV-HBHN</strain>
    </source>
</reference>
<evidence type="ECO:0000313" key="2">
    <source>
        <dbReference type="EMBL" id="AEB00381.1"/>
    </source>
</evidence>
<feature type="region of interest" description="Disordered" evidence="1">
    <location>
        <begin position="38"/>
        <end position="70"/>
    </location>
</feature>
<evidence type="ECO:0000256" key="1">
    <source>
        <dbReference type="SAM" id="MobiDB-lite"/>
    </source>
</evidence>
<sequence length="70" mass="8358">MTKHVSKRIYMFFYDGTFDADDPEKVIRERVRKIYRVSHKDVSSEEDTTDYSTDTSEEAYSSEDEEVNDY</sequence>
<organism evidence="2 3">
    <name type="scientific">Clostera anachoreta granulovirus</name>
    <dbReference type="NCBI Taxonomy" id="283675"/>
    <lineage>
        <taxon>Viruses</taxon>
        <taxon>Viruses incertae sedis</taxon>
        <taxon>Naldaviricetes</taxon>
        <taxon>Lefavirales</taxon>
        <taxon>Baculoviridae</taxon>
        <taxon>Betabaculovirus</taxon>
        <taxon>Betabaculovirus clanachoretae</taxon>
    </lineage>
</organism>
<protein>
    <submittedName>
        <fullName evidence="2">Uncharacterized protein</fullName>
    </submittedName>
</protein>
<proteinExistence type="predicted"/>
<accession>F4ZKX0</accession>
<dbReference type="KEGG" id="vg:10722974"/>
<dbReference type="GeneID" id="10722974"/>
<name>F4ZKX0_9BBAC</name>
<dbReference type="Proteomes" id="UP000203549">
    <property type="component" value="Segment"/>
</dbReference>